<keyword evidence="1" id="KW-1133">Transmembrane helix</keyword>
<keyword evidence="1" id="KW-0812">Transmembrane</keyword>
<gene>
    <name evidence="2" type="ORF">G7B40_003905</name>
</gene>
<feature type="transmembrane region" description="Helical" evidence="1">
    <location>
        <begin position="12"/>
        <end position="30"/>
    </location>
</feature>
<dbReference type="PANTHER" id="PTHR34978:SF3">
    <property type="entry name" value="SLR0241 PROTEIN"/>
    <property type="match status" value="1"/>
</dbReference>
<evidence type="ECO:0000256" key="1">
    <source>
        <dbReference type="SAM" id="Phobius"/>
    </source>
</evidence>
<evidence type="ECO:0000313" key="2">
    <source>
        <dbReference type="EMBL" id="MDR9893723.1"/>
    </source>
</evidence>
<dbReference type="EMBL" id="JAALHA020000001">
    <property type="protein sequence ID" value="MDR9893723.1"/>
    <property type="molecule type" value="Genomic_DNA"/>
</dbReference>
<dbReference type="PANTHER" id="PTHR34978">
    <property type="entry name" value="POSSIBLE SENSOR-TRANSDUCER PROTEIN BLAR"/>
    <property type="match status" value="1"/>
</dbReference>
<dbReference type="Proteomes" id="UP000667802">
    <property type="component" value="Unassembled WGS sequence"/>
</dbReference>
<dbReference type="RefSeq" id="WP_208338342.1">
    <property type="nucleotide sequence ID" value="NZ_CAWQFN010000041.1"/>
</dbReference>
<sequence>MTPFHSLTIEKITTHCLLLIATAIAILCMGTKGQMVGFWDGCVAYAIALGFCCGLIIKLLILTFEAFRLLQEIRSYPHIELQKLSARIINTDDIFIAQVGFLHPELVATQGLLSVLDAPHLQAVLLHEQAHYYYRDTFWFFWLGWLRSCTNWLPNTDIIHSELIALRELRADRWAANHVDSLLLAESLLQVARAPVKYLYLTLNPTYACYVN</sequence>
<comment type="caution">
    <text evidence="2">The sequence shown here is derived from an EMBL/GenBank/DDBJ whole genome shotgun (WGS) entry which is preliminary data.</text>
</comment>
<dbReference type="InterPro" id="IPR052173">
    <property type="entry name" value="Beta-lactam_resp_regulator"/>
</dbReference>
<keyword evidence="3" id="KW-1185">Reference proteome</keyword>
<feature type="transmembrane region" description="Helical" evidence="1">
    <location>
        <begin position="42"/>
        <end position="64"/>
    </location>
</feature>
<proteinExistence type="predicted"/>
<evidence type="ECO:0000313" key="3">
    <source>
        <dbReference type="Proteomes" id="UP000667802"/>
    </source>
</evidence>
<keyword evidence="1" id="KW-0472">Membrane</keyword>
<dbReference type="Gene3D" id="3.30.2010.10">
    <property type="entry name" value="Metalloproteases ('zincins'), catalytic domain"/>
    <property type="match status" value="1"/>
</dbReference>
<accession>A0AAP5I246</accession>
<protein>
    <submittedName>
        <fullName evidence="2">M56 family metallopeptidase</fullName>
    </submittedName>
</protein>
<dbReference type="CDD" id="cd07326">
    <property type="entry name" value="M56_BlaR1_MecR1_like"/>
    <property type="match status" value="1"/>
</dbReference>
<dbReference type="AlphaFoldDB" id="A0AAP5I246"/>
<reference evidence="3" key="1">
    <citation type="journal article" date="2021" name="Science">
        <title>Hunting the eagle killer: A cyanobacterial neurotoxin causes vacuolar myelinopathy.</title>
        <authorList>
            <person name="Breinlinger S."/>
            <person name="Phillips T.J."/>
            <person name="Haram B.N."/>
            <person name="Mares J."/>
            <person name="Martinez Yerena J.A."/>
            <person name="Hrouzek P."/>
            <person name="Sobotka R."/>
            <person name="Henderson W.M."/>
            <person name="Schmieder P."/>
            <person name="Williams S.M."/>
            <person name="Lauderdale J.D."/>
            <person name="Wilde H.D."/>
            <person name="Gerrin W."/>
            <person name="Kust A."/>
            <person name="Washington J.W."/>
            <person name="Wagner C."/>
            <person name="Geier B."/>
            <person name="Liebeke M."/>
            <person name="Enke H."/>
            <person name="Niedermeyer T.H.J."/>
            <person name="Wilde S.B."/>
        </authorList>
    </citation>
    <scope>NUCLEOTIDE SEQUENCE [LARGE SCALE GENOMIC DNA]</scope>
    <source>
        <strain evidence="3">Thurmond2011</strain>
    </source>
</reference>
<organism evidence="2 3">
    <name type="scientific">Aetokthonos hydrillicola Thurmond2011</name>
    <dbReference type="NCBI Taxonomy" id="2712845"/>
    <lineage>
        <taxon>Bacteria</taxon>
        <taxon>Bacillati</taxon>
        <taxon>Cyanobacteriota</taxon>
        <taxon>Cyanophyceae</taxon>
        <taxon>Nostocales</taxon>
        <taxon>Hapalosiphonaceae</taxon>
        <taxon>Aetokthonos</taxon>
    </lineage>
</organism>
<name>A0AAP5I246_9CYAN</name>